<dbReference type="EMBL" id="CP096019">
    <property type="protein sequence ID" value="UPM43996.1"/>
    <property type="molecule type" value="Genomic_DNA"/>
</dbReference>
<evidence type="ECO:0000259" key="1">
    <source>
        <dbReference type="Pfam" id="PF17648"/>
    </source>
</evidence>
<dbReference type="Pfam" id="PF17648">
    <property type="entry name" value="Luciferase"/>
    <property type="match status" value="1"/>
</dbReference>
<dbReference type="InterPro" id="IPR040841">
    <property type="entry name" value="Luciferase_dom"/>
</dbReference>
<accession>A0A8U0A560</accession>
<dbReference type="KEGG" id="haad:MW046_06010"/>
<reference evidence="2" key="1">
    <citation type="submission" date="2022-04" db="EMBL/GenBank/DDBJ databases">
        <title>Halocatena sp. nov., isolated from a salt lake.</title>
        <authorList>
            <person name="Cui H.-L."/>
        </authorList>
    </citation>
    <scope>NUCLEOTIDE SEQUENCE</scope>
    <source>
        <strain evidence="2">AD-1</strain>
    </source>
</reference>
<feature type="domain" description="Luciferase" evidence="1">
    <location>
        <begin position="30"/>
        <end position="92"/>
    </location>
</feature>
<dbReference type="RefSeq" id="WP_247994653.1">
    <property type="nucleotide sequence ID" value="NZ_CP096019.1"/>
</dbReference>
<evidence type="ECO:0000313" key="2">
    <source>
        <dbReference type="EMBL" id="UPM43996.1"/>
    </source>
</evidence>
<evidence type="ECO:0000313" key="3">
    <source>
        <dbReference type="Proteomes" id="UP000831768"/>
    </source>
</evidence>
<protein>
    <submittedName>
        <fullName evidence="2">DUF5519 family protein</fullName>
    </submittedName>
</protein>
<dbReference type="AlphaFoldDB" id="A0A8U0A560"/>
<gene>
    <name evidence="2" type="ORF">MW046_06010</name>
</gene>
<dbReference type="Proteomes" id="UP000831768">
    <property type="component" value="Chromosome"/>
</dbReference>
<sequence>MNAVESTVSEWSGVEIGPHDRGGTEFTLDGREFGHVHGERLVDIPFTKRIRDVLIDEERAEKHHVVPDSGWVSSHVRSEEDVAGAIWLLRLSYLYHLTVLRTQGRRPVSDTVDIDAELSELDVSEPIHEAFTD</sequence>
<name>A0A8U0A560_9EURY</name>
<dbReference type="GeneID" id="71927583"/>
<keyword evidence="3" id="KW-1185">Reference proteome</keyword>
<organism evidence="2 3">
    <name type="scientific">Halocatena salina</name>
    <dbReference type="NCBI Taxonomy" id="2934340"/>
    <lineage>
        <taxon>Archaea</taxon>
        <taxon>Methanobacteriati</taxon>
        <taxon>Methanobacteriota</taxon>
        <taxon>Stenosarchaea group</taxon>
        <taxon>Halobacteria</taxon>
        <taxon>Halobacteriales</taxon>
        <taxon>Natronomonadaceae</taxon>
        <taxon>Halocatena</taxon>
    </lineage>
</organism>
<proteinExistence type="predicted"/>